<dbReference type="EMBL" id="JAVRJZ010000014">
    <property type="protein sequence ID" value="KAK2713803.1"/>
    <property type="molecule type" value="Genomic_DNA"/>
</dbReference>
<sequence>ENRAHSRFNRACESDHRQMRGFCLARSCRSVNSGSQMKGWVVRSCKKFEGYKNEEATCQICFGVLSDTLNTLSCRHIFHNQVTKPSIGIWLRNYHGNKWELRLKNEERAFKKLARIKFFITNAVIAYATTEWVIAMIACFLKEECYEPL</sequence>
<gene>
    <name evidence="2" type="ORF">QYM36_009627</name>
</gene>
<proteinExistence type="predicted"/>
<dbReference type="Gene3D" id="3.30.40.10">
    <property type="entry name" value="Zinc/RING finger domain, C3HC4 (zinc finger)"/>
    <property type="match status" value="1"/>
</dbReference>
<dbReference type="AlphaFoldDB" id="A0AA88L005"/>
<comment type="caution">
    <text evidence="2">The sequence shown here is derived from an EMBL/GenBank/DDBJ whole genome shotgun (WGS) entry which is preliminary data.</text>
</comment>
<name>A0AA88L005_ARTSF</name>
<accession>A0AA88L005</accession>
<keyword evidence="1" id="KW-0472">Membrane</keyword>
<evidence type="ECO:0000313" key="2">
    <source>
        <dbReference type="EMBL" id="KAK2713803.1"/>
    </source>
</evidence>
<reference evidence="2" key="1">
    <citation type="submission" date="2023-07" db="EMBL/GenBank/DDBJ databases">
        <title>Chromosome-level genome assembly of Artemia franciscana.</title>
        <authorList>
            <person name="Jo E."/>
        </authorList>
    </citation>
    <scope>NUCLEOTIDE SEQUENCE</scope>
    <source>
        <tissue evidence="2">Whole body</tissue>
    </source>
</reference>
<keyword evidence="1" id="KW-1133">Transmembrane helix</keyword>
<feature type="non-terminal residue" evidence="2">
    <location>
        <position position="149"/>
    </location>
</feature>
<organism evidence="2 3">
    <name type="scientific">Artemia franciscana</name>
    <name type="common">Brine shrimp</name>
    <name type="synonym">Artemia sanfranciscana</name>
    <dbReference type="NCBI Taxonomy" id="6661"/>
    <lineage>
        <taxon>Eukaryota</taxon>
        <taxon>Metazoa</taxon>
        <taxon>Ecdysozoa</taxon>
        <taxon>Arthropoda</taxon>
        <taxon>Crustacea</taxon>
        <taxon>Branchiopoda</taxon>
        <taxon>Anostraca</taxon>
        <taxon>Artemiidae</taxon>
        <taxon>Artemia</taxon>
    </lineage>
</organism>
<evidence type="ECO:0000313" key="3">
    <source>
        <dbReference type="Proteomes" id="UP001187531"/>
    </source>
</evidence>
<dbReference type="SUPFAM" id="SSF57850">
    <property type="entry name" value="RING/U-box"/>
    <property type="match status" value="1"/>
</dbReference>
<evidence type="ECO:0000256" key="1">
    <source>
        <dbReference type="SAM" id="Phobius"/>
    </source>
</evidence>
<keyword evidence="3" id="KW-1185">Reference proteome</keyword>
<dbReference type="InterPro" id="IPR013083">
    <property type="entry name" value="Znf_RING/FYVE/PHD"/>
</dbReference>
<feature type="non-terminal residue" evidence="2">
    <location>
        <position position="1"/>
    </location>
</feature>
<dbReference type="Proteomes" id="UP001187531">
    <property type="component" value="Unassembled WGS sequence"/>
</dbReference>
<protein>
    <submittedName>
        <fullName evidence="2">Uncharacterized protein</fullName>
    </submittedName>
</protein>
<feature type="transmembrane region" description="Helical" evidence="1">
    <location>
        <begin position="118"/>
        <end position="141"/>
    </location>
</feature>
<keyword evidence="1" id="KW-0812">Transmembrane</keyword>